<dbReference type="InterPro" id="IPR007581">
    <property type="entry name" value="Endonuclease-V"/>
</dbReference>
<dbReference type="Pfam" id="PF04493">
    <property type="entry name" value="Endonuclease_5"/>
    <property type="match status" value="1"/>
</dbReference>
<accession>A0A7V2T526</accession>
<comment type="caution">
    <text evidence="1">The sequence shown here is derived from an EMBL/GenBank/DDBJ whole genome shotgun (WGS) entry which is preliminary data.</text>
</comment>
<keyword evidence="1" id="KW-0378">Hydrolase</keyword>
<dbReference type="AlphaFoldDB" id="A0A7V2T526"/>
<name>A0A7V2T526_LEUMU</name>
<evidence type="ECO:0000313" key="1">
    <source>
        <dbReference type="EMBL" id="HFC93708.1"/>
    </source>
</evidence>
<dbReference type="Proteomes" id="UP000885750">
    <property type="component" value="Unassembled WGS sequence"/>
</dbReference>
<gene>
    <name evidence="1" type="ORF">ENJ51_12955</name>
</gene>
<dbReference type="EMBL" id="DRMS01000489">
    <property type="protein sequence ID" value="HFC93708.1"/>
    <property type="molecule type" value="Genomic_DNA"/>
</dbReference>
<proteinExistence type="predicted"/>
<keyword evidence="1" id="KW-0540">Nuclease</keyword>
<dbReference type="Gene3D" id="3.30.2170.10">
    <property type="entry name" value="archaeoglobus fulgidus dsm 4304 superfamily"/>
    <property type="match status" value="1"/>
</dbReference>
<dbReference type="GO" id="GO:0004519">
    <property type="term" value="F:endonuclease activity"/>
    <property type="evidence" value="ECO:0007669"/>
    <property type="project" value="UniProtKB-KW"/>
</dbReference>
<reference evidence="1" key="1">
    <citation type="journal article" date="2020" name="mSystems">
        <title>Genome- and Community-Level Interaction Insights into Carbon Utilization and Element Cycling Functions of Hydrothermarchaeota in Hydrothermal Sediment.</title>
        <authorList>
            <person name="Zhou Z."/>
            <person name="Liu Y."/>
            <person name="Xu W."/>
            <person name="Pan J."/>
            <person name="Luo Z.H."/>
            <person name="Li M."/>
        </authorList>
    </citation>
    <scope>NUCLEOTIDE SEQUENCE [LARGE SCALE GENOMIC DNA]</scope>
    <source>
        <strain evidence="1">HyVt-493</strain>
    </source>
</reference>
<dbReference type="GO" id="GO:0006281">
    <property type="term" value="P:DNA repair"/>
    <property type="evidence" value="ECO:0007669"/>
    <property type="project" value="InterPro"/>
</dbReference>
<organism evidence="1">
    <name type="scientific">Leucothrix mucor</name>
    <dbReference type="NCBI Taxonomy" id="45248"/>
    <lineage>
        <taxon>Bacteria</taxon>
        <taxon>Pseudomonadati</taxon>
        <taxon>Pseudomonadota</taxon>
        <taxon>Gammaproteobacteria</taxon>
        <taxon>Thiotrichales</taxon>
        <taxon>Thiotrichaceae</taxon>
        <taxon>Leucothrix</taxon>
    </lineage>
</organism>
<keyword evidence="1" id="KW-0255">Endonuclease</keyword>
<protein>
    <submittedName>
        <fullName evidence="1">Endonuclease V</fullName>
    </submittedName>
</protein>
<sequence length="167" mass="18792">MKLVVDVHYTNTTALCAGILFNHWNTSDISQKLLTHTENIQAYESGSFYKRELPCIMNLIKQHNITPELIIIDGYVFLDGESEAGLGKYLYDSLKGNTPIIGVAKKAFNQIAPDYEILRGISTKPLYITAIDIPLAEAKEKIATMHGEHRIPTLLRQVDQLCRGIEF</sequence>